<evidence type="ECO:0000313" key="3">
    <source>
        <dbReference type="Proteomes" id="UP001244297"/>
    </source>
</evidence>
<reference evidence="3" key="1">
    <citation type="journal article" date="2019" name="Int. J. Syst. Evol. Microbiol.">
        <title>The Global Catalogue of Microorganisms (GCM) 10K type strain sequencing project: providing services to taxonomists for standard genome sequencing and annotation.</title>
        <authorList>
            <consortium name="The Broad Institute Genomics Platform"/>
            <consortium name="The Broad Institute Genome Sequencing Center for Infectious Disease"/>
            <person name="Wu L."/>
            <person name="Ma J."/>
        </authorList>
    </citation>
    <scope>NUCLEOTIDE SEQUENCE [LARGE SCALE GENOMIC DNA]</scope>
    <source>
        <strain evidence="3">CECT 7806</strain>
    </source>
</reference>
<proteinExistence type="predicted"/>
<feature type="transmembrane region" description="Helical" evidence="1">
    <location>
        <begin position="46"/>
        <end position="69"/>
    </location>
</feature>
<sequence length="87" mass="9247">MTCSVVRTADQSGKRTLVQPPAYRALGAGMLTEGAPFGGKSAFSQAVAVLMAATSIAPIFSIPIANFRLMTRPFVLPRMQGGFDRSR</sequence>
<gene>
    <name evidence="2" type="ORF">QWZ18_24460</name>
</gene>
<protein>
    <submittedName>
        <fullName evidence="2">Uncharacterized protein</fullName>
    </submittedName>
</protein>
<dbReference type="RefSeq" id="WP_238287352.1">
    <property type="nucleotide sequence ID" value="NZ_BPQS01000009.1"/>
</dbReference>
<organism evidence="2 3">
    <name type="scientific">Methylobacterium longum</name>
    <dbReference type="NCBI Taxonomy" id="767694"/>
    <lineage>
        <taxon>Bacteria</taxon>
        <taxon>Pseudomonadati</taxon>
        <taxon>Pseudomonadota</taxon>
        <taxon>Alphaproteobacteria</taxon>
        <taxon>Hyphomicrobiales</taxon>
        <taxon>Methylobacteriaceae</taxon>
        <taxon>Methylobacterium</taxon>
    </lineage>
</organism>
<evidence type="ECO:0000256" key="1">
    <source>
        <dbReference type="SAM" id="Phobius"/>
    </source>
</evidence>
<keyword evidence="3" id="KW-1185">Reference proteome</keyword>
<comment type="caution">
    <text evidence="2">The sequence shown here is derived from an EMBL/GenBank/DDBJ whole genome shotgun (WGS) entry which is preliminary data.</text>
</comment>
<accession>A0ABT8AUY5</accession>
<dbReference type="Proteomes" id="UP001244297">
    <property type="component" value="Unassembled WGS sequence"/>
</dbReference>
<evidence type="ECO:0000313" key="2">
    <source>
        <dbReference type="EMBL" id="MDN3573757.1"/>
    </source>
</evidence>
<dbReference type="EMBL" id="JAUFPT010000082">
    <property type="protein sequence ID" value="MDN3573757.1"/>
    <property type="molecule type" value="Genomic_DNA"/>
</dbReference>
<name>A0ABT8AUY5_9HYPH</name>
<keyword evidence="1" id="KW-0812">Transmembrane</keyword>
<keyword evidence="1" id="KW-0472">Membrane</keyword>
<keyword evidence="1" id="KW-1133">Transmembrane helix</keyword>